<organism evidence="3 4">
    <name type="scientific">Granulicella aggregans</name>
    <dbReference type="NCBI Taxonomy" id="474949"/>
    <lineage>
        <taxon>Bacteria</taxon>
        <taxon>Pseudomonadati</taxon>
        <taxon>Acidobacteriota</taxon>
        <taxon>Terriglobia</taxon>
        <taxon>Terriglobales</taxon>
        <taxon>Acidobacteriaceae</taxon>
        <taxon>Granulicella</taxon>
    </lineage>
</organism>
<dbReference type="GO" id="GO:0016020">
    <property type="term" value="C:membrane"/>
    <property type="evidence" value="ECO:0007669"/>
    <property type="project" value="InterPro"/>
</dbReference>
<name>A0A7W8E408_9BACT</name>
<gene>
    <name evidence="3" type="ORF">HDF16_002727</name>
</gene>
<sequence length="80" mass="8528">MIGRRSWVFLILSGLCTGLSWICYFRALQLGPASSVAPIDKLSVVLVIVCAWLFLGEHLNAMKVIGGSLITIGAIVIALA</sequence>
<evidence type="ECO:0000256" key="1">
    <source>
        <dbReference type="SAM" id="Phobius"/>
    </source>
</evidence>
<comment type="caution">
    <text evidence="3">The sequence shown here is derived from an EMBL/GenBank/DDBJ whole genome shotgun (WGS) entry which is preliminary data.</text>
</comment>
<keyword evidence="1" id="KW-0812">Transmembrane</keyword>
<feature type="transmembrane region" description="Helical" evidence="1">
    <location>
        <begin position="6"/>
        <end position="27"/>
    </location>
</feature>
<dbReference type="Proteomes" id="UP000540989">
    <property type="component" value="Unassembled WGS sequence"/>
</dbReference>
<dbReference type="Gene3D" id="1.10.3730.20">
    <property type="match status" value="1"/>
</dbReference>
<dbReference type="SUPFAM" id="SSF103481">
    <property type="entry name" value="Multidrug resistance efflux transporter EmrE"/>
    <property type="match status" value="1"/>
</dbReference>
<dbReference type="InterPro" id="IPR000620">
    <property type="entry name" value="EamA_dom"/>
</dbReference>
<evidence type="ECO:0000259" key="2">
    <source>
        <dbReference type="Pfam" id="PF00892"/>
    </source>
</evidence>
<dbReference type="AlphaFoldDB" id="A0A7W8E408"/>
<reference evidence="3 4" key="1">
    <citation type="submission" date="2020-08" db="EMBL/GenBank/DDBJ databases">
        <title>Genomic Encyclopedia of Type Strains, Phase IV (KMG-V): Genome sequencing to study the core and pangenomes of soil and plant-associated prokaryotes.</title>
        <authorList>
            <person name="Whitman W."/>
        </authorList>
    </citation>
    <scope>NUCLEOTIDE SEQUENCE [LARGE SCALE GENOMIC DNA]</scope>
    <source>
        <strain evidence="3 4">M8UP14</strain>
    </source>
</reference>
<accession>A0A7W8E408</accession>
<evidence type="ECO:0000313" key="4">
    <source>
        <dbReference type="Proteomes" id="UP000540989"/>
    </source>
</evidence>
<keyword evidence="1" id="KW-1133">Transmembrane helix</keyword>
<protein>
    <submittedName>
        <fullName evidence="3">Putative membrane protein</fullName>
    </submittedName>
</protein>
<feature type="transmembrane region" description="Helical" evidence="1">
    <location>
        <begin position="61"/>
        <end position="79"/>
    </location>
</feature>
<dbReference type="EMBL" id="JACHIP010000003">
    <property type="protein sequence ID" value="MBB5058021.1"/>
    <property type="molecule type" value="Genomic_DNA"/>
</dbReference>
<evidence type="ECO:0000313" key="3">
    <source>
        <dbReference type="EMBL" id="MBB5058021.1"/>
    </source>
</evidence>
<feature type="transmembrane region" description="Helical" evidence="1">
    <location>
        <begin position="39"/>
        <end position="55"/>
    </location>
</feature>
<dbReference type="Pfam" id="PF00892">
    <property type="entry name" value="EamA"/>
    <property type="match status" value="1"/>
</dbReference>
<dbReference type="InterPro" id="IPR037185">
    <property type="entry name" value="EmrE-like"/>
</dbReference>
<feature type="domain" description="EamA" evidence="2">
    <location>
        <begin position="5"/>
        <end position="78"/>
    </location>
</feature>
<proteinExistence type="predicted"/>
<keyword evidence="4" id="KW-1185">Reference proteome</keyword>
<keyword evidence="1" id="KW-0472">Membrane</keyword>